<accession>X0SJE4</accession>
<organism evidence="2">
    <name type="scientific">marine sediment metagenome</name>
    <dbReference type="NCBI Taxonomy" id="412755"/>
    <lineage>
        <taxon>unclassified sequences</taxon>
        <taxon>metagenomes</taxon>
        <taxon>ecological metagenomes</taxon>
    </lineage>
</organism>
<dbReference type="EMBL" id="BARS01006893">
    <property type="protein sequence ID" value="GAF75241.1"/>
    <property type="molecule type" value="Genomic_DNA"/>
</dbReference>
<evidence type="ECO:0000256" key="1">
    <source>
        <dbReference type="SAM" id="MobiDB-lite"/>
    </source>
</evidence>
<name>X0SJE4_9ZZZZ</name>
<dbReference type="AlphaFoldDB" id="X0SJE4"/>
<evidence type="ECO:0000313" key="2">
    <source>
        <dbReference type="EMBL" id="GAF75241.1"/>
    </source>
</evidence>
<proteinExistence type="predicted"/>
<sequence>MRIGDVVVEGKNVETLILPRPKFNIVIKAEAVIDMDEFDSLQPKPKPKYALVGSTSTPLDDDTTEPGKVYKLALNKHEEMRDAWLMVTSLIPSDIEWDTVDPDVPSTCLVWQDELKKAGFTWAELGWIQRAVMRANSLDDAYLKECFKAFQQGLEAEVKEESSGPTEELSSTPSLPPA</sequence>
<protein>
    <submittedName>
        <fullName evidence="2">Uncharacterized protein</fullName>
    </submittedName>
</protein>
<gene>
    <name evidence="2" type="ORF">S01H1_13362</name>
</gene>
<reference evidence="2" key="1">
    <citation type="journal article" date="2014" name="Front. Microbiol.">
        <title>High frequency of phylogenetically diverse reductive dehalogenase-homologous genes in deep subseafloor sedimentary metagenomes.</title>
        <authorList>
            <person name="Kawai M."/>
            <person name="Futagami T."/>
            <person name="Toyoda A."/>
            <person name="Takaki Y."/>
            <person name="Nishi S."/>
            <person name="Hori S."/>
            <person name="Arai W."/>
            <person name="Tsubouchi T."/>
            <person name="Morono Y."/>
            <person name="Uchiyama I."/>
            <person name="Ito T."/>
            <person name="Fujiyama A."/>
            <person name="Inagaki F."/>
            <person name="Takami H."/>
        </authorList>
    </citation>
    <scope>NUCLEOTIDE SEQUENCE</scope>
    <source>
        <strain evidence="2">Expedition CK06-06</strain>
    </source>
</reference>
<feature type="compositionally biased region" description="Polar residues" evidence="1">
    <location>
        <begin position="163"/>
        <end position="178"/>
    </location>
</feature>
<feature type="region of interest" description="Disordered" evidence="1">
    <location>
        <begin position="157"/>
        <end position="178"/>
    </location>
</feature>
<comment type="caution">
    <text evidence="2">The sequence shown here is derived from an EMBL/GenBank/DDBJ whole genome shotgun (WGS) entry which is preliminary data.</text>
</comment>